<dbReference type="PANTHER" id="PTHR30146">
    <property type="entry name" value="LACI-RELATED TRANSCRIPTIONAL REPRESSOR"/>
    <property type="match status" value="1"/>
</dbReference>
<keyword evidence="2" id="KW-0238">DNA-binding</keyword>
<dbReference type="PROSITE" id="PS00356">
    <property type="entry name" value="HTH_LACI_1"/>
    <property type="match status" value="1"/>
</dbReference>
<keyword evidence="6" id="KW-1185">Reference proteome</keyword>
<dbReference type="STRING" id="546269.HMPREF0389_00290"/>
<evidence type="ECO:0000256" key="1">
    <source>
        <dbReference type="ARBA" id="ARBA00023015"/>
    </source>
</evidence>
<sequence length="331" mass="37177">MRKTIRDIAKLSNVSIATVSKIINGKDSNISDATRRRVKKIMKEQNYTPNPIARTLVTKRSDTLGIIVPDIGNPFFSQLIRAVEDFSNSRGYHLIILDTDDDIEKQKTCLQIMQKKMVDGIILVSSSFRFGESELLPFHSPVVLVDGNDEKRYFIGKVGIDNTYGGYIATKHLIEKGCKKIAFLSGGKHSGSTKERYVGYQKALKENNIPSSDGVCLFGKFTSEFGYEATKKMLENRLEVDGIFAGSDLIALGVMKALEEYEFSVPDKIKLIGFDDIYVSRYLSPALTTIRQPIYDIGKLASEMLIEYIENGKIEENTLLLDTELIERETT</sequence>
<accession>D6GRT4</accession>
<organism evidence="5 6">
    <name type="scientific">Filifactor alocis (strain ATCC 35896 / CCUG 47790 / D40 B5)</name>
    <name type="common">Fusobacterium alocis</name>
    <dbReference type="NCBI Taxonomy" id="546269"/>
    <lineage>
        <taxon>Bacteria</taxon>
        <taxon>Bacillati</taxon>
        <taxon>Bacillota</taxon>
        <taxon>Clostridia</taxon>
        <taxon>Peptostreptococcales</taxon>
        <taxon>Filifactoraceae</taxon>
        <taxon>Filifactor</taxon>
    </lineage>
</organism>
<dbReference type="InterPro" id="IPR010982">
    <property type="entry name" value="Lambda_DNA-bd_dom_sf"/>
</dbReference>
<dbReference type="SMART" id="SM00354">
    <property type="entry name" value="HTH_LACI"/>
    <property type="match status" value="1"/>
</dbReference>
<keyword evidence="3" id="KW-0804">Transcription</keyword>
<feature type="domain" description="HTH lacI-type" evidence="4">
    <location>
        <begin position="3"/>
        <end position="58"/>
    </location>
</feature>
<dbReference type="Pfam" id="PF00356">
    <property type="entry name" value="LacI"/>
    <property type="match status" value="1"/>
</dbReference>
<protein>
    <submittedName>
        <fullName evidence="5">Sugar-binding domain protein</fullName>
    </submittedName>
</protein>
<evidence type="ECO:0000256" key="2">
    <source>
        <dbReference type="ARBA" id="ARBA00023125"/>
    </source>
</evidence>
<dbReference type="InterPro" id="IPR028082">
    <property type="entry name" value="Peripla_BP_I"/>
</dbReference>
<dbReference type="CDD" id="cd01392">
    <property type="entry name" value="HTH_LacI"/>
    <property type="match status" value="1"/>
</dbReference>
<dbReference type="eggNOG" id="COG1609">
    <property type="taxonomic scope" value="Bacteria"/>
</dbReference>
<dbReference type="AlphaFoldDB" id="D6GRT4"/>
<evidence type="ECO:0000259" key="4">
    <source>
        <dbReference type="PROSITE" id="PS50932"/>
    </source>
</evidence>
<dbReference type="Gene3D" id="3.40.50.2300">
    <property type="match status" value="2"/>
</dbReference>
<reference evidence="6" key="1">
    <citation type="submission" date="2010-12" db="EMBL/GenBank/DDBJ databases">
        <title>The genome sequence of Filifactor alocis strain ATCC 35896.</title>
        <authorList>
            <consortium name="The Broad Institute Genome Sequencing Platform"/>
            <person name="Ward D."/>
            <person name="Earl A."/>
            <person name="Feldgarden M."/>
            <person name="Young S.K."/>
            <person name="Gargeya S."/>
            <person name="Zeng Q."/>
            <person name="Alvarado L."/>
            <person name="Berlin A."/>
            <person name="Bochicchio J."/>
            <person name="Chapman S.B."/>
            <person name="Chen Z."/>
            <person name="Freedman E."/>
            <person name="Gellesch M."/>
            <person name="Goldberg J."/>
            <person name="Griggs A."/>
            <person name="Gujja S."/>
            <person name="Heilman E."/>
            <person name="Heiman D."/>
            <person name="Howarth C."/>
            <person name="Mehta T."/>
            <person name="Neiman D."/>
            <person name="Pearson M."/>
            <person name="Roberts A."/>
            <person name="Saif S."/>
            <person name="Shea T."/>
            <person name="Shenoy N."/>
            <person name="Sisk P."/>
            <person name="Stolte C."/>
            <person name="Sykes S."/>
            <person name="White J."/>
            <person name="Yandava C."/>
            <person name="Izard J."/>
            <person name="Blanton J.M."/>
            <person name="Baranova O.V."/>
            <person name="Tanner A.C."/>
            <person name="Dewhirst F.E."/>
            <person name="Haas B."/>
            <person name="Nusbaum C."/>
            <person name="Birren B."/>
        </authorList>
    </citation>
    <scope>NUCLEOTIDE SEQUENCE [LARGE SCALE GENOMIC DNA]</scope>
    <source>
        <strain evidence="6">ATCC 35896 / D40 B5</strain>
    </source>
</reference>
<proteinExistence type="predicted"/>
<dbReference type="GO" id="GO:0003700">
    <property type="term" value="F:DNA-binding transcription factor activity"/>
    <property type="evidence" value="ECO:0007669"/>
    <property type="project" value="TreeGrafter"/>
</dbReference>
<dbReference type="PROSITE" id="PS50932">
    <property type="entry name" value="HTH_LACI_2"/>
    <property type="match status" value="1"/>
</dbReference>
<dbReference type="Gene3D" id="1.10.260.40">
    <property type="entry name" value="lambda repressor-like DNA-binding domains"/>
    <property type="match status" value="1"/>
</dbReference>
<dbReference type="InterPro" id="IPR000843">
    <property type="entry name" value="HTH_LacI"/>
</dbReference>
<keyword evidence="1" id="KW-0805">Transcription regulation</keyword>
<dbReference type="OrthoDB" id="369222at2"/>
<dbReference type="InterPro" id="IPR046335">
    <property type="entry name" value="LacI/GalR-like_sensor"/>
</dbReference>
<evidence type="ECO:0000313" key="6">
    <source>
        <dbReference type="Proteomes" id="UP000007468"/>
    </source>
</evidence>
<dbReference type="SUPFAM" id="SSF47413">
    <property type="entry name" value="lambda repressor-like DNA-binding domains"/>
    <property type="match status" value="1"/>
</dbReference>
<evidence type="ECO:0000256" key="3">
    <source>
        <dbReference type="ARBA" id="ARBA00023163"/>
    </source>
</evidence>
<dbReference type="PATRIC" id="fig|546269.5.peg.365"/>
<dbReference type="Proteomes" id="UP000007468">
    <property type="component" value="Chromosome"/>
</dbReference>
<dbReference type="Pfam" id="PF13377">
    <property type="entry name" value="Peripla_BP_3"/>
    <property type="match status" value="1"/>
</dbReference>
<gene>
    <name evidence="5" type="ordered locus">HMPREF0389_00290</name>
</gene>
<dbReference type="SUPFAM" id="SSF53822">
    <property type="entry name" value="Periplasmic binding protein-like I"/>
    <property type="match status" value="1"/>
</dbReference>
<dbReference type="RefSeq" id="WP_014262017.1">
    <property type="nucleotide sequence ID" value="NC_016630.1"/>
</dbReference>
<dbReference type="PANTHER" id="PTHR30146:SF109">
    <property type="entry name" value="HTH-TYPE TRANSCRIPTIONAL REGULATOR GALS"/>
    <property type="match status" value="1"/>
</dbReference>
<name>D6GRT4_FILAD</name>
<dbReference type="CDD" id="cd06267">
    <property type="entry name" value="PBP1_LacI_sugar_binding-like"/>
    <property type="match status" value="1"/>
</dbReference>
<evidence type="ECO:0000313" key="5">
    <source>
        <dbReference type="EMBL" id="EFE28375.1"/>
    </source>
</evidence>
<dbReference type="GO" id="GO:0000976">
    <property type="term" value="F:transcription cis-regulatory region binding"/>
    <property type="evidence" value="ECO:0007669"/>
    <property type="project" value="TreeGrafter"/>
</dbReference>
<dbReference type="KEGG" id="faa:HMPREF0389_00290"/>
<dbReference type="EMBL" id="CP002390">
    <property type="protein sequence ID" value="EFE28375.1"/>
    <property type="molecule type" value="Genomic_DNA"/>
</dbReference>